<reference evidence="1" key="1">
    <citation type="submission" date="2016-01" db="EMBL/GenBank/DDBJ databases">
        <authorList>
            <person name="Peeters C."/>
        </authorList>
    </citation>
    <scope>NUCLEOTIDE SEQUENCE [LARGE SCALE GENOMIC DNA]</scope>
    <source>
        <strain evidence="1">LMG 29318</strain>
    </source>
</reference>
<dbReference type="Proteomes" id="UP000054870">
    <property type="component" value="Unassembled WGS sequence"/>
</dbReference>
<dbReference type="EMBL" id="FCOF02000008">
    <property type="protein sequence ID" value="SAK57025.1"/>
    <property type="molecule type" value="Genomic_DNA"/>
</dbReference>
<dbReference type="AlphaFoldDB" id="A0A158AH28"/>
<name>A0A158AH28_9BURK</name>
<proteinExistence type="predicted"/>
<sequence length="131" mass="14991">MLAALKEGNLRQLEKTWKHHINSQNCDVDYEEIIEEREGVVTAPVIVTRPSEPPARQDECFELFARVIDMALQKSGSRTHVSRPAQTHEFAVLFLCTAAAFRAERQLQARIAIGLLQKARHNRKRARLFCP</sequence>
<comment type="caution">
    <text evidence="1">The sequence shown here is derived from an EMBL/GenBank/DDBJ whole genome shotgun (WGS) entry which is preliminary data.</text>
</comment>
<evidence type="ECO:0000313" key="2">
    <source>
        <dbReference type="Proteomes" id="UP000054870"/>
    </source>
</evidence>
<keyword evidence="2" id="KW-1185">Reference proteome</keyword>
<protein>
    <submittedName>
        <fullName evidence="1">Uncharacterized protein</fullName>
    </submittedName>
</protein>
<organism evidence="1 2">
    <name type="scientific">Caballeronia catudaia</name>
    <dbReference type="NCBI Taxonomy" id="1777136"/>
    <lineage>
        <taxon>Bacteria</taxon>
        <taxon>Pseudomonadati</taxon>
        <taxon>Pseudomonadota</taxon>
        <taxon>Betaproteobacteria</taxon>
        <taxon>Burkholderiales</taxon>
        <taxon>Burkholderiaceae</taxon>
        <taxon>Caballeronia</taxon>
    </lineage>
</organism>
<evidence type="ECO:0000313" key="1">
    <source>
        <dbReference type="EMBL" id="SAK57025.1"/>
    </source>
</evidence>
<gene>
    <name evidence="1" type="ORF">AWB75_02167</name>
</gene>
<accession>A0A158AH28</accession>